<dbReference type="RefSeq" id="WP_347306840.1">
    <property type="nucleotide sequence ID" value="NZ_JBAJEX010000001.1"/>
</dbReference>
<evidence type="ECO:0000313" key="1">
    <source>
        <dbReference type="EMBL" id="MEO1766105.1"/>
    </source>
</evidence>
<gene>
    <name evidence="1" type="ORF">V6E02_02605</name>
</gene>
<name>A0ABV0EBS6_9BURK</name>
<organism evidence="1 2">
    <name type="scientific">Thiobacter aerophilum</name>
    <dbReference type="NCBI Taxonomy" id="3121275"/>
    <lineage>
        <taxon>Bacteria</taxon>
        <taxon>Pseudomonadati</taxon>
        <taxon>Pseudomonadota</taxon>
        <taxon>Betaproteobacteria</taxon>
        <taxon>Burkholderiales</taxon>
        <taxon>Thiobacteraceae</taxon>
        <taxon>Thiobacter</taxon>
    </lineage>
</organism>
<dbReference type="Proteomes" id="UP001482231">
    <property type="component" value="Unassembled WGS sequence"/>
</dbReference>
<reference evidence="1 2" key="1">
    <citation type="submission" date="2024-02" db="EMBL/GenBank/DDBJ databases">
        <title>New thermophilic sulfur-oxidizing bacteria from a hot springs of the Uzon caldera (Kamchatka, Russia).</title>
        <authorList>
            <person name="Dukat A.M."/>
            <person name="Elcheninov A.G."/>
            <person name="Frolov E.N."/>
        </authorList>
    </citation>
    <scope>NUCLEOTIDE SEQUENCE [LARGE SCALE GENOMIC DNA]</scope>
    <source>
        <strain evidence="1 2">AK1</strain>
    </source>
</reference>
<keyword evidence="2" id="KW-1185">Reference proteome</keyword>
<proteinExistence type="predicted"/>
<evidence type="ECO:0008006" key="3">
    <source>
        <dbReference type="Google" id="ProtNLM"/>
    </source>
</evidence>
<protein>
    <recommendedName>
        <fullName evidence="3">General secretion pathway protein GspF</fullName>
    </recommendedName>
</protein>
<sequence>MRGPKTWDEYLDLVHQAVYEVDELRACLLDEEELDDVDLYNQYLGPLDKTLRELYDAMTSGRYQFPAGEDLPFMPLVRQYGRFIPFRGLLELINRTHREGLVQE</sequence>
<accession>A0ABV0EBS6</accession>
<dbReference type="EMBL" id="JBAJEX010000001">
    <property type="protein sequence ID" value="MEO1766105.1"/>
    <property type="molecule type" value="Genomic_DNA"/>
</dbReference>
<evidence type="ECO:0000313" key="2">
    <source>
        <dbReference type="Proteomes" id="UP001482231"/>
    </source>
</evidence>
<comment type="caution">
    <text evidence="1">The sequence shown here is derived from an EMBL/GenBank/DDBJ whole genome shotgun (WGS) entry which is preliminary data.</text>
</comment>